<gene>
    <name evidence="2" type="ORF">E5A74_18820</name>
</gene>
<name>A0A4S1WCA9_9SPHN</name>
<dbReference type="Gene3D" id="2.180.10.10">
    <property type="entry name" value="RHS repeat-associated core"/>
    <property type="match status" value="2"/>
</dbReference>
<keyword evidence="3" id="KW-1185">Reference proteome</keyword>
<reference evidence="2 3" key="1">
    <citation type="submission" date="2019-04" db="EMBL/GenBank/DDBJ databases">
        <title>Sphingomonas psychrotolerans sp. nov., isolated from soil in the Tianshan Mountains, Xinjiang, China.</title>
        <authorList>
            <person name="Luo Y."/>
            <person name="Sheng H."/>
        </authorList>
    </citation>
    <scope>NUCLEOTIDE SEQUENCE [LARGE SCALE GENOMIC DNA]</scope>
    <source>
        <strain evidence="2 3">KIS18-15</strain>
    </source>
</reference>
<protein>
    <recommendedName>
        <fullName evidence="4">RHS repeat protein</fullName>
    </recommendedName>
</protein>
<dbReference type="EMBL" id="SRXU01000010">
    <property type="protein sequence ID" value="TGX38276.1"/>
    <property type="molecule type" value="Genomic_DNA"/>
</dbReference>
<dbReference type="RefSeq" id="WP_135987180.1">
    <property type="nucleotide sequence ID" value="NZ_JAASQM010000003.1"/>
</dbReference>
<evidence type="ECO:0000313" key="3">
    <source>
        <dbReference type="Proteomes" id="UP000309848"/>
    </source>
</evidence>
<keyword evidence="1" id="KW-0732">Signal</keyword>
<feature type="signal peptide" evidence="1">
    <location>
        <begin position="1"/>
        <end position="25"/>
    </location>
</feature>
<proteinExistence type="predicted"/>
<accession>A0A4S1WCA9</accession>
<dbReference type="AlphaFoldDB" id="A0A4S1WCA9"/>
<comment type="caution">
    <text evidence="2">The sequence shown here is derived from an EMBL/GenBank/DDBJ whole genome shotgun (WGS) entry which is preliminary data.</text>
</comment>
<dbReference type="Proteomes" id="UP000309848">
    <property type="component" value="Unassembled WGS sequence"/>
</dbReference>
<sequence>MKQLKKSLALACAASALYGAGAASAQDIVPPKVYTMTPTGVSLADGSFTFTDTDLVIGTLRLERFHLGGQRDPNNPFFGPRMSHNYDIYVAPNQKTNCDINCTTFKKPIVHMGTSASGTFYETMPPNSVLQHSTDDSYAGELVRDGSGAYVYTDRDGNVYTFSTTVGVAGSSSLSKRVANIVFANGRRQDFAYNGSGQLKAVVDSSGYAIVFDYAANGNVGVACGYNLADTYVSVSSTCAGAALKVSYGYSADTPAKLISVTDPDNNVTTYSYTGKEIACVTPPGYTTCKVSNAYGYSPNVWQVTQQTLADNAVWKYSYSGDYSKPRDPEAYAEIEPWTQANVTDPALKTSYYTFVATSPFTAVDANGQTTNYRYQGGWDYQTSPAYSQNHGSALVEVTLPEGNKYLAAYGGPRRSVTEERLRAKPGSGLADIVKQYGYVADCTTAPNTPQNCAKPIWTKDAKLNQTDYTYAANGLLLTAMQPAPTTGAARPLKIFTYVQKYAWVKNSGGGLSPSAAPMWVPQTEAICQTAAGSSTPVCDGAAVQTVTTYEYGPDGTANNLRVRGMVVSSGGTSLRTCYGYDWRGNKISQTSPRAGLSVCQ</sequence>
<dbReference type="OrthoDB" id="7432581at2"/>
<organism evidence="2 3">
    <name type="scientific">Sphingomonas naasensis</name>
    <dbReference type="NCBI Taxonomy" id="1344951"/>
    <lineage>
        <taxon>Bacteria</taxon>
        <taxon>Pseudomonadati</taxon>
        <taxon>Pseudomonadota</taxon>
        <taxon>Alphaproteobacteria</taxon>
        <taxon>Sphingomonadales</taxon>
        <taxon>Sphingomonadaceae</taxon>
        <taxon>Sphingomonas</taxon>
    </lineage>
</organism>
<evidence type="ECO:0000256" key="1">
    <source>
        <dbReference type="SAM" id="SignalP"/>
    </source>
</evidence>
<evidence type="ECO:0008006" key="4">
    <source>
        <dbReference type="Google" id="ProtNLM"/>
    </source>
</evidence>
<feature type="chain" id="PRO_5020708253" description="RHS repeat protein" evidence="1">
    <location>
        <begin position="26"/>
        <end position="601"/>
    </location>
</feature>
<evidence type="ECO:0000313" key="2">
    <source>
        <dbReference type="EMBL" id="TGX38276.1"/>
    </source>
</evidence>